<dbReference type="AlphaFoldDB" id="A0A317F427"/>
<name>A0A317F427_9SPHI</name>
<dbReference type="RefSeq" id="WP_109928957.1">
    <property type="nucleotide sequence ID" value="NZ_QGNY01000002.1"/>
</dbReference>
<evidence type="ECO:0008006" key="5">
    <source>
        <dbReference type="Google" id="ProtNLM"/>
    </source>
</evidence>
<feature type="region of interest" description="Disordered" evidence="1">
    <location>
        <begin position="567"/>
        <end position="602"/>
    </location>
</feature>
<reference evidence="4" key="1">
    <citation type="submission" date="2018-05" db="EMBL/GenBank/DDBJ databases">
        <title>Pedobacter paludis sp. nov., isolated from wetland soil.</title>
        <authorList>
            <person name="Zhang Y."/>
        </authorList>
    </citation>
    <scope>NUCLEOTIDE SEQUENCE [LARGE SCALE GENOMIC DNA]</scope>
    <source>
        <strain evidence="4">R-8</strain>
    </source>
</reference>
<proteinExistence type="predicted"/>
<dbReference type="OrthoDB" id="814802at2"/>
<comment type="caution">
    <text evidence="3">The sequence shown here is derived from an EMBL/GenBank/DDBJ whole genome shotgun (WGS) entry which is preliminary data.</text>
</comment>
<evidence type="ECO:0000256" key="2">
    <source>
        <dbReference type="SAM" id="Phobius"/>
    </source>
</evidence>
<accession>A0A317F427</accession>
<feature type="transmembrane region" description="Helical" evidence="2">
    <location>
        <begin position="9"/>
        <end position="31"/>
    </location>
</feature>
<keyword evidence="2" id="KW-0472">Membrane</keyword>
<evidence type="ECO:0000313" key="3">
    <source>
        <dbReference type="EMBL" id="PWS32787.1"/>
    </source>
</evidence>
<evidence type="ECO:0000313" key="4">
    <source>
        <dbReference type="Proteomes" id="UP000245391"/>
    </source>
</evidence>
<dbReference type="EMBL" id="QGNY01000002">
    <property type="protein sequence ID" value="PWS32787.1"/>
    <property type="molecule type" value="Genomic_DNA"/>
</dbReference>
<protein>
    <recommendedName>
        <fullName evidence="5">DUF748 domain-containing protein</fullName>
    </recommendedName>
</protein>
<organism evidence="3 4">
    <name type="scientific">Pedobacter paludis</name>
    <dbReference type="NCBI Taxonomy" id="2203212"/>
    <lineage>
        <taxon>Bacteria</taxon>
        <taxon>Pseudomonadati</taxon>
        <taxon>Bacteroidota</taxon>
        <taxon>Sphingobacteriia</taxon>
        <taxon>Sphingobacteriales</taxon>
        <taxon>Sphingobacteriaceae</taxon>
        <taxon>Pedobacter</taxon>
    </lineage>
</organism>
<keyword evidence="4" id="KW-1185">Reference proteome</keyword>
<gene>
    <name evidence="3" type="ORF">DF947_06870</name>
</gene>
<evidence type="ECO:0000256" key="1">
    <source>
        <dbReference type="SAM" id="MobiDB-lite"/>
    </source>
</evidence>
<dbReference type="Proteomes" id="UP000245391">
    <property type="component" value="Unassembled WGS sequence"/>
</dbReference>
<keyword evidence="2" id="KW-1133">Transmembrane helix</keyword>
<sequence>MVAQKSKKIWIWIGSILGALVLILAFGAMFLSARWKPLLTEKIKEGVYNGSHHLYKIDFKSINLNLITGSLALRDVTLTPDTLVFDSLKAKKLAPAHTFEIKLKKLQVTGVGILTAYFKKRAEVSAIILDKPSINMIFNKVPKEIDSVKPEKSLYQQISNTFKSLHIKSIKIVDADFDYLNKSLAKKTKKSIKHLDINVVDFLLDSLSQNDSSRFYYTKDISFQVAGYKALTKDKMYTMKVDTVSGSLATKKIVAKGFKLTPMYPELTFARKYNVQKDRYNLTFDKIEFNDVDFMGLNTDQKLHAKSLRVGPATVEVFMSRESLPPPGLDKAKNFPHVALKRLDFPVRIDTVKLRDIDLKYSEYNPASKKIGSVNFKSLGGNILNVTNDSARLAQNNHAVADLNTLLMGSGKLNVKIDFNLTDKNGAFSYSGSMGTFDFTKLNPLSKALGLVEIESGNVQKINFKASGNTRTATGSMNMLYTNLKVKLLSDNIDGEGTKEKGLLSFLANTILVKDENPKKGEAPRTATMTNTRINSASFFNLMWKTVFVGIRDIVGVGIVPVKDPIQQQKKVAKKIRIQKREDRKEARKAKREQKKNQSTQK</sequence>
<keyword evidence="2" id="KW-0812">Transmembrane</keyword>